<feature type="region of interest" description="Disordered" evidence="2">
    <location>
        <begin position="367"/>
        <end position="413"/>
    </location>
</feature>
<dbReference type="InterPro" id="IPR017930">
    <property type="entry name" value="Myb_dom"/>
</dbReference>
<dbReference type="OrthoDB" id="608866at2759"/>
<keyword evidence="1" id="KW-0175">Coiled coil</keyword>
<reference evidence="5 6" key="1">
    <citation type="submission" date="2020-10" db="EMBL/GenBank/DDBJ databases">
        <title>The Coptis chinensis genome and diversification of protoberbering-type alkaloids.</title>
        <authorList>
            <person name="Wang B."/>
            <person name="Shu S."/>
            <person name="Song C."/>
            <person name="Liu Y."/>
        </authorList>
    </citation>
    <scope>NUCLEOTIDE SEQUENCE [LARGE SCALE GENOMIC DNA]</scope>
    <source>
        <strain evidence="5">HL-2020</strain>
        <tissue evidence="5">Leaf</tissue>
    </source>
</reference>
<name>A0A835LY36_9MAGN</name>
<comment type="caution">
    <text evidence="5">The sequence shown here is derived from an EMBL/GenBank/DDBJ whole genome shotgun (WGS) entry which is preliminary data.</text>
</comment>
<feature type="compositionally biased region" description="Basic and acidic residues" evidence="2">
    <location>
        <begin position="370"/>
        <end position="397"/>
    </location>
</feature>
<dbReference type="Pfam" id="PF00249">
    <property type="entry name" value="Myb_DNA-binding"/>
    <property type="match status" value="1"/>
</dbReference>
<dbReference type="SMART" id="SM00717">
    <property type="entry name" value="SANT"/>
    <property type="match status" value="1"/>
</dbReference>
<evidence type="ECO:0000256" key="2">
    <source>
        <dbReference type="SAM" id="MobiDB-lite"/>
    </source>
</evidence>
<evidence type="ECO:0008006" key="7">
    <source>
        <dbReference type="Google" id="ProtNLM"/>
    </source>
</evidence>
<gene>
    <name evidence="5" type="ORF">IFM89_037464</name>
</gene>
<sequence length="555" mass="61887">MSSHAMKKMPLLNNGNKDNNFEPDNSAAASVTVSTGEQEVVTCNGNDCMLTFHECNLPCFDISGKFYCPSCSYKQALTEYEQLQNQLMVAKNRARLARRNLTLFINAGIIESGNSSKEAVVDKSGQGVSAENQEQVVDTERCTINKSLVGDKSWECERSSTVKERERVVVKESVVGVEAVAGKFSGGVGVVGTDKCTNTRSLVGGNIIWECGRHSSAKGDSVEQERIVIEKSVVGVEGVDDTFCEGVNVKVQEQEVGLVRVEKCTKNKSLLGDNSKECGKLSAVKGDNVEREEGVVSHGHNNVEDDYVNGNLVRRRRGGKEVDFQESKDMDVDLQEKVEAVEAPVAERDDNLYSGDQESVPLSQRFCQPRHQENNSEKGVSEMGEDIRENEPHRHSEVNVGLETSKSHCKSTKSANPFMEFGYKRQKNVDMLHKSKLSSEINVGQAETAVNHNEDKIVSRKSVRCTRSTKYSSNPAIPDSRRKKLPWSHEEEEKLEEAVKIFSVKCRENLSWRNVLEYGCHVFHETRTPVDLKDKWRNMVKEGYTSEEGSTAKEK</sequence>
<dbReference type="PANTHER" id="PTHR47863">
    <property type="entry name" value="RING/FYVE/PHD ZINC FINGER SUPERFAMILY PROTEIN"/>
    <property type="match status" value="1"/>
</dbReference>
<dbReference type="AlphaFoldDB" id="A0A835LY36"/>
<feature type="domain" description="HTH myb-type" evidence="4">
    <location>
        <begin position="479"/>
        <end position="544"/>
    </location>
</feature>
<dbReference type="PANTHER" id="PTHR47863:SF4">
    <property type="entry name" value="RING_FYVE_PHD ZINC FINGER SUPERFAMILY PROTEIN"/>
    <property type="match status" value="1"/>
</dbReference>
<evidence type="ECO:0000259" key="4">
    <source>
        <dbReference type="PROSITE" id="PS51294"/>
    </source>
</evidence>
<accession>A0A835LY36</accession>
<dbReference type="EMBL" id="JADFTS010000006">
    <property type="protein sequence ID" value="KAF9603701.1"/>
    <property type="molecule type" value="Genomic_DNA"/>
</dbReference>
<dbReference type="SUPFAM" id="SSF46689">
    <property type="entry name" value="Homeodomain-like"/>
    <property type="match status" value="1"/>
</dbReference>
<evidence type="ECO:0000259" key="3">
    <source>
        <dbReference type="PROSITE" id="PS50090"/>
    </source>
</evidence>
<feature type="domain" description="Myb-like" evidence="3">
    <location>
        <begin position="479"/>
        <end position="540"/>
    </location>
</feature>
<dbReference type="InterPro" id="IPR001005">
    <property type="entry name" value="SANT/Myb"/>
</dbReference>
<evidence type="ECO:0000256" key="1">
    <source>
        <dbReference type="SAM" id="Coils"/>
    </source>
</evidence>
<feature type="region of interest" description="Disordered" evidence="2">
    <location>
        <begin position="1"/>
        <end position="29"/>
    </location>
</feature>
<feature type="coiled-coil region" evidence="1">
    <location>
        <begin position="73"/>
        <end position="100"/>
    </location>
</feature>
<keyword evidence="6" id="KW-1185">Reference proteome</keyword>
<dbReference type="PROSITE" id="PS51294">
    <property type="entry name" value="HTH_MYB"/>
    <property type="match status" value="1"/>
</dbReference>
<evidence type="ECO:0000313" key="6">
    <source>
        <dbReference type="Proteomes" id="UP000631114"/>
    </source>
</evidence>
<proteinExistence type="predicted"/>
<evidence type="ECO:0000313" key="5">
    <source>
        <dbReference type="EMBL" id="KAF9603701.1"/>
    </source>
</evidence>
<protein>
    <recommendedName>
        <fullName evidence="7">Myb-like domain-containing protein</fullName>
    </recommendedName>
</protein>
<dbReference type="PROSITE" id="PS50090">
    <property type="entry name" value="MYB_LIKE"/>
    <property type="match status" value="1"/>
</dbReference>
<dbReference type="Gene3D" id="1.10.10.60">
    <property type="entry name" value="Homeodomain-like"/>
    <property type="match status" value="1"/>
</dbReference>
<organism evidence="5 6">
    <name type="scientific">Coptis chinensis</name>
    <dbReference type="NCBI Taxonomy" id="261450"/>
    <lineage>
        <taxon>Eukaryota</taxon>
        <taxon>Viridiplantae</taxon>
        <taxon>Streptophyta</taxon>
        <taxon>Embryophyta</taxon>
        <taxon>Tracheophyta</taxon>
        <taxon>Spermatophyta</taxon>
        <taxon>Magnoliopsida</taxon>
        <taxon>Ranunculales</taxon>
        <taxon>Ranunculaceae</taxon>
        <taxon>Coptidoideae</taxon>
        <taxon>Coptis</taxon>
    </lineage>
</organism>
<dbReference type="Proteomes" id="UP000631114">
    <property type="component" value="Unassembled WGS sequence"/>
</dbReference>
<dbReference type="InterPro" id="IPR009057">
    <property type="entry name" value="Homeodomain-like_sf"/>
</dbReference>